<dbReference type="GO" id="GO:0008270">
    <property type="term" value="F:zinc ion binding"/>
    <property type="evidence" value="ECO:0007669"/>
    <property type="project" value="UniProtKB-KW"/>
</dbReference>
<feature type="zinc finger region" description="C3H1-type" evidence="1">
    <location>
        <begin position="863"/>
        <end position="890"/>
    </location>
</feature>
<evidence type="ECO:0000313" key="4">
    <source>
        <dbReference type="EMBL" id="CAD8836139.1"/>
    </source>
</evidence>
<evidence type="ECO:0000256" key="2">
    <source>
        <dbReference type="SAM" id="MobiDB-lite"/>
    </source>
</evidence>
<dbReference type="EMBL" id="HBFQ01015098">
    <property type="protein sequence ID" value="CAD8836139.1"/>
    <property type="molecule type" value="Transcribed_RNA"/>
</dbReference>
<feature type="compositionally biased region" description="Polar residues" evidence="2">
    <location>
        <begin position="76"/>
        <end position="90"/>
    </location>
</feature>
<feature type="compositionally biased region" description="Basic and acidic residues" evidence="2">
    <location>
        <begin position="420"/>
        <end position="430"/>
    </location>
</feature>
<evidence type="ECO:0000256" key="1">
    <source>
        <dbReference type="PROSITE-ProRule" id="PRU00723"/>
    </source>
</evidence>
<evidence type="ECO:0000259" key="3">
    <source>
        <dbReference type="PROSITE" id="PS50103"/>
    </source>
</evidence>
<feature type="compositionally biased region" description="Polar residues" evidence="2">
    <location>
        <begin position="391"/>
        <end position="402"/>
    </location>
</feature>
<dbReference type="InterPro" id="IPR000571">
    <property type="entry name" value="Znf_CCCH"/>
</dbReference>
<dbReference type="PROSITE" id="PS50103">
    <property type="entry name" value="ZF_C3H1"/>
    <property type="match status" value="1"/>
</dbReference>
<feature type="region of interest" description="Disordered" evidence="2">
    <location>
        <begin position="763"/>
        <end position="790"/>
    </location>
</feature>
<sequence>MSRRLPKLLCKNTFIDYDDVEEAQTRPFGRRASSEPIRGYSESYIRERSRESRESSGVQKYWEVLAEPEGGRRTLVEQSTGNKSADSCSGSVRGAQSVCNSAPSRLIFTDSRRRSGTHRSLRQQDKVSATPKELRSQIFAASRSASSSWEQRFTKAMAVIDDIPEQLADVLLQRATSIADDMKGEVQLMHDVIVGSEQSAMHDSSVDKSLASLEAIPETIFKSFEASFSKAQDQARERVEVLIAYLGGSDLPQDHIIDQLWTIPQDVQQIAAKATDEAVQESQAQVSRLLDFALEELPDSVMMNLDTVSEVKEQIVSQVPRVYQHTLTAARAAAIGNVKHAVATVRKQDKDMQNKEVADALLRAKADNLNQTPLLGTGEIREIRGGLYQRGGSSHPTSQSAGQEYGAHLPSSGLNSLEWGRQHHNSETPKNKKKKKDLRHFGWAENDDLMQRLKVEKSSSDCPMIHLGDLQDNSFLTPSDANSQCDSAPPVMDSSLKFSQADMSPDVPAREAHNHTGKCGAQGYVFAVPRTEDTAIALTYDQRLSAALSAIDIIPEQLVDVLKQKALDLVAGVETELEAVRVAIRYEESRGQVASSNMAVASLDKIPHMILSSFEAKLATVKSSARQRIDRMTYQLENSNISSEDIVSQLWAIPEEVQQIASDAIEEAVQESQDHASRQLNFAMQSLSEDTALSATELFIERVPNIYPEMLVEAATASAAVNIKHAVNAVDTEQEFMAVDAPQHSTIPMSTQVGAGVPLVKHPSERADPTSVRKALGGKGGQAVSEENAPGLWKYDAPDFGMVPTTTLASQSPGVHADDHIRCSDPSWPRAELVDDDGVDPMLCGNMMQLRSCINPGSLGHPELCPRPCLYFPVGQCANGAECDFCHRPHSKRPAHLDKRHRETLRAMTSAEVLSVMHPILKQKVESLCLSPHVEHSLSRLGQLSQPIPPTADPKRQKEARALRSALTAMSLRSLLTTLHRTSLPAASPERDSIDGFRASIDVVLRSIHGRAGGLASVSTPL</sequence>
<feature type="region of interest" description="Disordered" evidence="2">
    <location>
        <begin position="110"/>
        <end position="134"/>
    </location>
</feature>
<reference evidence="4" key="1">
    <citation type="submission" date="2021-01" db="EMBL/GenBank/DDBJ databases">
        <authorList>
            <person name="Corre E."/>
            <person name="Pelletier E."/>
            <person name="Niang G."/>
            <person name="Scheremetjew M."/>
            <person name="Finn R."/>
            <person name="Kale V."/>
            <person name="Holt S."/>
            <person name="Cochrane G."/>
            <person name="Meng A."/>
            <person name="Brown T."/>
            <person name="Cohen L."/>
        </authorList>
    </citation>
    <scope>NUCLEOTIDE SEQUENCE</scope>
</reference>
<organism evidence="4">
    <name type="scientific">Noctiluca scintillans</name>
    <name type="common">Sea sparkle</name>
    <name type="synonym">Red tide dinoflagellate</name>
    <dbReference type="NCBI Taxonomy" id="2966"/>
    <lineage>
        <taxon>Eukaryota</taxon>
        <taxon>Sar</taxon>
        <taxon>Alveolata</taxon>
        <taxon>Dinophyceae</taxon>
        <taxon>Noctilucales</taxon>
        <taxon>Noctilucaceae</taxon>
        <taxon>Noctiluca</taxon>
    </lineage>
</organism>
<keyword evidence="1" id="KW-0863">Zinc-finger</keyword>
<feature type="region of interest" description="Disordered" evidence="2">
    <location>
        <begin position="76"/>
        <end position="96"/>
    </location>
</feature>
<gene>
    <name evidence="4" type="ORF">NSCI0253_LOCUS10487</name>
</gene>
<keyword evidence="1" id="KW-0479">Metal-binding</keyword>
<keyword evidence="1" id="KW-0862">Zinc</keyword>
<protein>
    <recommendedName>
        <fullName evidence="3">C3H1-type domain-containing protein</fullName>
    </recommendedName>
</protein>
<dbReference type="AlphaFoldDB" id="A0A7S0ZXV0"/>
<feature type="domain" description="C3H1-type" evidence="3">
    <location>
        <begin position="863"/>
        <end position="890"/>
    </location>
</feature>
<feature type="region of interest" description="Disordered" evidence="2">
    <location>
        <begin position="387"/>
        <end position="439"/>
    </location>
</feature>
<proteinExistence type="predicted"/>
<name>A0A7S0ZXV0_NOCSC</name>
<accession>A0A7S0ZXV0</accession>